<keyword evidence="2" id="KW-1185">Reference proteome</keyword>
<evidence type="ECO:0000313" key="1">
    <source>
        <dbReference type="EMBL" id="MFD0946810.1"/>
    </source>
</evidence>
<organism evidence="1 2">
    <name type="scientific">Sphingomonas canadensis</name>
    <dbReference type="NCBI Taxonomy" id="1219257"/>
    <lineage>
        <taxon>Bacteria</taxon>
        <taxon>Pseudomonadati</taxon>
        <taxon>Pseudomonadota</taxon>
        <taxon>Alphaproteobacteria</taxon>
        <taxon>Sphingomonadales</taxon>
        <taxon>Sphingomonadaceae</taxon>
        <taxon>Sphingomonas</taxon>
    </lineage>
</organism>
<accession>A0ABW3H801</accession>
<comment type="caution">
    <text evidence="1">The sequence shown here is derived from an EMBL/GenBank/DDBJ whole genome shotgun (WGS) entry which is preliminary data.</text>
</comment>
<gene>
    <name evidence="1" type="ORF">ACFQ1E_10715</name>
</gene>
<dbReference type="EMBL" id="JBHTJG010000004">
    <property type="protein sequence ID" value="MFD0946810.1"/>
    <property type="molecule type" value="Genomic_DNA"/>
</dbReference>
<dbReference type="Proteomes" id="UP001596977">
    <property type="component" value="Unassembled WGS sequence"/>
</dbReference>
<dbReference type="InterPro" id="IPR014509">
    <property type="entry name" value="YjdF-like"/>
</dbReference>
<reference evidence="2" key="1">
    <citation type="journal article" date="2019" name="Int. J. Syst. Evol. Microbiol.">
        <title>The Global Catalogue of Microorganisms (GCM) 10K type strain sequencing project: providing services to taxonomists for standard genome sequencing and annotation.</title>
        <authorList>
            <consortium name="The Broad Institute Genomics Platform"/>
            <consortium name="The Broad Institute Genome Sequencing Center for Infectious Disease"/>
            <person name="Wu L."/>
            <person name="Ma J."/>
        </authorList>
    </citation>
    <scope>NUCLEOTIDE SEQUENCE [LARGE SCALE GENOMIC DNA]</scope>
    <source>
        <strain evidence="2">CCUG 62982</strain>
    </source>
</reference>
<evidence type="ECO:0000313" key="2">
    <source>
        <dbReference type="Proteomes" id="UP001596977"/>
    </source>
</evidence>
<protein>
    <submittedName>
        <fullName evidence="1">DUF2238 domain-containing protein</fullName>
    </submittedName>
</protein>
<name>A0ABW3H801_9SPHN</name>
<sequence length="214" mass="22818">MGGYLNSWRALPPPQLAALLVLALAVAAANIDQPYPEIAPLQHLPTMALILAAPALLTRWPLSNAAVGGLLLFWLMHTLGGRYTYSNVPYDAWADALTGHTISGALGLGRNGYDRLVHLAFGLLWVRPFAEVVRRSAAIPWRAGVWAGLLFVGTAGALYEVSEWLLTLSLAPEMADSYNGQQGDPWDPQKDMAAAMAGAAIAASWLGRRPPPGG</sequence>
<dbReference type="RefSeq" id="WP_264944084.1">
    <property type="nucleotide sequence ID" value="NZ_JAPDRA010000004.1"/>
</dbReference>
<proteinExistence type="predicted"/>
<dbReference type="Pfam" id="PF09997">
    <property type="entry name" value="DUF2238"/>
    <property type="match status" value="1"/>
</dbReference>